<feature type="compositionally biased region" description="Basic and acidic residues" evidence="1">
    <location>
        <begin position="42"/>
        <end position="55"/>
    </location>
</feature>
<dbReference type="PANTHER" id="PTHR42754:SF1">
    <property type="entry name" value="LIPOPROTEIN"/>
    <property type="match status" value="1"/>
</dbReference>
<organism evidence="3 4">
    <name type="scientific">Adhaeribacter swui</name>
    <dbReference type="NCBI Taxonomy" id="2086471"/>
    <lineage>
        <taxon>Bacteria</taxon>
        <taxon>Pseudomonadati</taxon>
        <taxon>Bacteroidota</taxon>
        <taxon>Cytophagia</taxon>
        <taxon>Cytophagales</taxon>
        <taxon>Hymenobacteraceae</taxon>
        <taxon>Adhaeribacter</taxon>
    </lineage>
</organism>
<sequence length="1479" mass="159443">MASAQTVLWDKTYGGNRSDYLSSLQQTRDGGYIAWGTTESGKSGDKTEISRDTNKDSPDHGDYWLLKLRADGTKAWDKTIGGRGTERLTTVLPTSDGGYILAGTSNSGVGGDKSQPSLDESSLPYYSKSDIWLVKLNADGSKAWDKTLGSKVAENVSAFEQLADGSYILSSVIINEGDNYNIIKLNAKGEVIKTKSIRGLWFRSIEATRDGGFVLGGTIQRNGDGYNDFLLTKWDTNLNQEWSKTYGGDRDDELVKVQPTSDGGYILGGTSYSPISGDKTQASRGFTDYWVVKVKADGTKVWDTTVGGSEGEDLKSIQQTKDGGYILAGTSISNKSGEKSEDNTLLERPDGVPDYWLVKLSSDGSFFSDKTIGGGGYEYCSAVQQTTDGNFIIGGTSSSPISGNKSQNSRGREDFWIVKLKNDFLRNQDITFKPIVNKEINDPAFALTAKASSGLPVTFEVLSGPARLNGNKVTVAGAGTVRVAAIQAGNGSYKPYSTTQSFEVTLTGKQQQMRFGGSQMDTLTTLIATADGGYLLGGVSDSPITGDKSQGSKGDTDFWVVKTDKNGRKIWDKTFGGNTPDRLMAMVATADGGYLLGGKSASAKSGDKSQESKGKTDYWIIKIDNNGHKLWDQTYGGSQDDILASIVATPDGGYLLGGTSVSGQSGDKSQPTRDLINNKYYSGDYWVLKIDGKGQKIWDKTYGGTRVDRLSSILAVPEGGYLVGGYSGSGISGEKSQEVRAIVDYWVVRINEQGAKIWDQTYGGIKGLALYDWYIDVGESRLSTMVNTPDGGFLLGGSSSAFVGAEKTEGRINSPDEVYSDEAFNNWVLKIDRNGKKVWDKIYGKAESYLSTLIRLPEGGYLLAGTANIVLKDYQIIKIEEQGKVVEERVLGGFDNDLLATAIRITSGDILLAGTSFSGLGADKNTESRGKADFWAVQVSANKVPEPLAASWDKTYGGGGDDKIIDVIKTSDGGYFSLGYSNSSLDNGDISGLRPGQLGTNFWVVKSDRNGKKLWTKILGGAKDDTPSRVIQTQDGGYLLAGSSLSDVGFDKSQSNRGNRDFWIVKVDAQGNKQWDKRYGGTGDDELTKVMQLPSGKYILAGTSSSPANGEKSQGSQGGSDYWLLKVSSTGTKLWDKRYGGSNNEVLRSFAFTQDGGFLLVGSSLSGISGDKSQPSRGSTDFWVVKTGQQGELLWEKTYGGNGKDDAYSVLRQGPEFFISGTSNSAANGEKSQPSQGGEDYWVIKIGATGQKLWDKRFGGSKNDQLRASTRLKDGSLILAGTSFSEADGDKTQTSRGESDYWVVQVDAQGNKVYDKRFGGSRSEELRSILQTSDGGLLLGGWSSSAVSGEQSNYKLFYDRSADYWLVKVAPEVPSSAVTTSQQATAGEAPLIGAKQLTTYPNPFQEKVSIRFCLPETQPATLRIVDGQGKVIATLFQAEAQANQVYQLEWQAGKQEAGLYFLQLQTSVGQSTHKLLRSR</sequence>
<dbReference type="Proteomes" id="UP000515237">
    <property type="component" value="Chromosome"/>
</dbReference>
<name>A0A7G7G7G1_9BACT</name>
<proteinExistence type="predicted"/>
<feature type="domain" description="Secretion system C-terminal sorting" evidence="2">
    <location>
        <begin position="1400"/>
        <end position="1475"/>
    </location>
</feature>
<dbReference type="NCBIfam" id="TIGR04183">
    <property type="entry name" value="Por_Secre_tail"/>
    <property type="match status" value="1"/>
</dbReference>
<evidence type="ECO:0000259" key="2">
    <source>
        <dbReference type="Pfam" id="PF18962"/>
    </source>
</evidence>
<evidence type="ECO:0000256" key="1">
    <source>
        <dbReference type="SAM" id="MobiDB-lite"/>
    </source>
</evidence>
<evidence type="ECO:0000313" key="3">
    <source>
        <dbReference type="EMBL" id="QNF33095.1"/>
    </source>
</evidence>
<dbReference type="InterPro" id="IPR026444">
    <property type="entry name" value="Secre_tail"/>
</dbReference>
<dbReference type="KEGG" id="aswu:HUW51_10275"/>
<keyword evidence="4" id="KW-1185">Reference proteome</keyword>
<reference evidence="3 4" key="1">
    <citation type="journal article" date="2018" name="Int. J. Syst. Evol. Microbiol.">
        <title>Adhaeribacter swui sp. nov., isolated from wet mud.</title>
        <authorList>
            <person name="Kim D.U."/>
            <person name="Kim K.W."/>
            <person name="Kang M.S."/>
            <person name="Kim J.Y."/>
            <person name="Jang J.H."/>
            <person name="Kim M.K."/>
        </authorList>
    </citation>
    <scope>NUCLEOTIDE SEQUENCE [LARGE SCALE GENOMIC DNA]</scope>
    <source>
        <strain evidence="3 4">KCTC 52873</strain>
    </source>
</reference>
<evidence type="ECO:0000313" key="4">
    <source>
        <dbReference type="Proteomes" id="UP000515237"/>
    </source>
</evidence>
<gene>
    <name evidence="3" type="ORF">HUW51_10275</name>
</gene>
<dbReference type="RefSeq" id="WP_185273947.1">
    <property type="nucleotide sequence ID" value="NZ_CP055156.1"/>
</dbReference>
<dbReference type="EMBL" id="CP055156">
    <property type="protein sequence ID" value="QNF33095.1"/>
    <property type="molecule type" value="Genomic_DNA"/>
</dbReference>
<feature type="region of interest" description="Disordered" evidence="1">
    <location>
        <begin position="35"/>
        <end position="55"/>
    </location>
</feature>
<dbReference type="PANTHER" id="PTHR42754">
    <property type="entry name" value="ENDOGLUCANASE"/>
    <property type="match status" value="1"/>
</dbReference>
<dbReference type="Pfam" id="PF18962">
    <property type="entry name" value="Por_Secre_tail"/>
    <property type="match status" value="1"/>
</dbReference>
<accession>A0A7G7G7G1</accession>
<protein>
    <submittedName>
        <fullName evidence="3">T9SS type A sorting domain-containing protein</fullName>
    </submittedName>
</protein>